<dbReference type="Gene3D" id="1.25.40.10">
    <property type="entry name" value="Tetratricopeptide repeat domain"/>
    <property type="match status" value="1"/>
</dbReference>
<evidence type="ECO:0000256" key="4">
    <source>
        <dbReference type="PROSITE-ProRule" id="PRU00339"/>
    </source>
</evidence>
<protein>
    <recommendedName>
        <fullName evidence="5">Protein arginine N-methyltransferase domain-containing protein</fullName>
    </recommendedName>
</protein>
<sequence length="732" mass="83378">METEEQAREYVNQARQLSSSGSYSKAFDLYIKAFEKDPRVKERCEPEFRVVLTQLNEVLVGAGKMEDIFVNFSKAIGAFPRNCHLLNDIGKYLYKFNFYTEAWDYFQKALAIDPSFVNAEKNINSIKNLLLERWHFRMLNDKIRNDAYYDAIKESTNRYKDSVLDIGTGTGILAMFASEFCTTAVTAIEASETMAWMAECVTQGNNMPDIVIVSKMSTTMNYRDIGGKRSLVVTEMFDAGLFGEHVLQTLSHAWEFFTIPTTRFIPNKAEFFVVAARSDHLNRKYQLGAAAKQLLDIPSMHVHMLSDDETYDCEDIDLIKDVKYISEPKSLLQVNFNDYLDIQEKLNHTEPYEVQFTAKEDNEINIVIGWFNLYLTKNVTLTTDPRAENKATAWQQAVFFDNIPISVKENQVIDAQFLLNGGKLTMLPYCNTPVVKISPETLRFLNDDEYMKVIAGCIGMTCIYLGQMADMSDITIVDLSPFPLFGMLMLKRGAQSLICYAKTGSDKKFFKTVFKTNKVDWAKVTVLEGEDWGHEIFGDEKYHAIFCNVCDLCGDIDLRLREVALELKNNHLMQGGLFMPANVKLMGQIVNSPWLNINNRVYDGNFKNYKLAEYVNKYEVTQNYCIDFTTLEHTEVTKPTCLGPLYSEVKTEVVHFPITASGEANAILCWYDIELTEDIEAVSTKRPRSFIDGTLFLISPPVSLVSGRVACVVRLNDDDGSFKVAFRNEVPQ</sequence>
<dbReference type="Proteomes" id="UP001549920">
    <property type="component" value="Unassembled WGS sequence"/>
</dbReference>
<evidence type="ECO:0000259" key="5">
    <source>
        <dbReference type="Pfam" id="PF22528"/>
    </source>
</evidence>
<feature type="domain" description="Protein arginine N-methyltransferase" evidence="5">
    <location>
        <begin position="317"/>
        <end position="417"/>
    </location>
</feature>
<dbReference type="CDD" id="cd02440">
    <property type="entry name" value="AdoMet_MTases"/>
    <property type="match status" value="1"/>
</dbReference>
<dbReference type="Pfam" id="PF22528">
    <property type="entry name" value="PRMT_C"/>
    <property type="match status" value="1"/>
</dbReference>
<dbReference type="InterPro" id="IPR025799">
    <property type="entry name" value="Arg_MeTrfase"/>
</dbReference>
<dbReference type="PROSITE" id="PS50005">
    <property type="entry name" value="TPR"/>
    <property type="match status" value="2"/>
</dbReference>
<comment type="caution">
    <text evidence="6">The sequence shown here is derived from an EMBL/GenBank/DDBJ whole genome shotgun (WGS) entry which is preliminary data.</text>
</comment>
<proteinExistence type="predicted"/>
<organism evidence="6 7">
    <name type="scientific">Loxostege sticticalis</name>
    <name type="common">Beet webworm moth</name>
    <dbReference type="NCBI Taxonomy" id="481309"/>
    <lineage>
        <taxon>Eukaryota</taxon>
        <taxon>Metazoa</taxon>
        <taxon>Ecdysozoa</taxon>
        <taxon>Arthropoda</taxon>
        <taxon>Hexapoda</taxon>
        <taxon>Insecta</taxon>
        <taxon>Pterygota</taxon>
        <taxon>Neoptera</taxon>
        <taxon>Endopterygota</taxon>
        <taxon>Lepidoptera</taxon>
        <taxon>Glossata</taxon>
        <taxon>Ditrysia</taxon>
        <taxon>Pyraloidea</taxon>
        <taxon>Crambidae</taxon>
        <taxon>Pyraustinae</taxon>
        <taxon>Loxostege</taxon>
    </lineage>
</organism>
<dbReference type="SUPFAM" id="SSF48452">
    <property type="entry name" value="TPR-like"/>
    <property type="match status" value="1"/>
</dbReference>
<dbReference type="InterPro" id="IPR019734">
    <property type="entry name" value="TPR_rpt"/>
</dbReference>
<feature type="repeat" description="TPR" evidence="4">
    <location>
        <begin position="83"/>
        <end position="116"/>
    </location>
</feature>
<dbReference type="InterPro" id="IPR029063">
    <property type="entry name" value="SAM-dependent_MTases_sf"/>
</dbReference>
<dbReference type="Gene3D" id="3.40.50.150">
    <property type="entry name" value="Vaccinia Virus protein VP39"/>
    <property type="match status" value="1"/>
</dbReference>
<evidence type="ECO:0000256" key="2">
    <source>
        <dbReference type="ARBA" id="ARBA00022679"/>
    </source>
</evidence>
<accession>A0ABR3IGG1</accession>
<gene>
    <name evidence="6" type="ORF">ABMA27_011475</name>
</gene>
<dbReference type="InterPro" id="IPR055135">
    <property type="entry name" value="PRMT_dom"/>
</dbReference>
<name>A0ABR3IGG1_LOXSC</name>
<dbReference type="InterPro" id="IPR011990">
    <property type="entry name" value="TPR-like_helical_dom_sf"/>
</dbReference>
<evidence type="ECO:0000256" key="1">
    <source>
        <dbReference type="ARBA" id="ARBA00022603"/>
    </source>
</evidence>
<dbReference type="PANTHER" id="PTHR11006">
    <property type="entry name" value="PROTEIN ARGININE N-METHYLTRANSFERASE"/>
    <property type="match status" value="1"/>
</dbReference>
<keyword evidence="1" id="KW-0489">Methyltransferase</keyword>
<evidence type="ECO:0000313" key="6">
    <source>
        <dbReference type="EMBL" id="KAL0895333.1"/>
    </source>
</evidence>
<dbReference type="Gene3D" id="2.70.160.11">
    <property type="entry name" value="Hnrnp arginine n-methyltransferase1"/>
    <property type="match status" value="1"/>
</dbReference>
<keyword evidence="4" id="KW-0802">TPR repeat</keyword>
<dbReference type="PANTHER" id="PTHR11006:SF60">
    <property type="entry name" value="PROTEIN ARGININE N-METHYLTRANSFERASE 9"/>
    <property type="match status" value="1"/>
</dbReference>
<keyword evidence="7" id="KW-1185">Reference proteome</keyword>
<feature type="repeat" description="TPR" evidence="4">
    <location>
        <begin position="7"/>
        <end position="40"/>
    </location>
</feature>
<reference evidence="6 7" key="1">
    <citation type="submission" date="2024-06" db="EMBL/GenBank/DDBJ databases">
        <title>A chromosome-level genome assembly of beet webworm, Loxostege sticticalis.</title>
        <authorList>
            <person name="Zhang Y."/>
        </authorList>
    </citation>
    <scope>NUCLEOTIDE SEQUENCE [LARGE SCALE GENOMIC DNA]</scope>
    <source>
        <strain evidence="6">AQ026</strain>
        <tissue evidence="6">Whole body</tissue>
    </source>
</reference>
<evidence type="ECO:0000256" key="3">
    <source>
        <dbReference type="ARBA" id="ARBA00022691"/>
    </source>
</evidence>
<dbReference type="EMBL" id="JBEUOH010000003">
    <property type="protein sequence ID" value="KAL0895333.1"/>
    <property type="molecule type" value="Genomic_DNA"/>
</dbReference>
<dbReference type="SMART" id="SM00028">
    <property type="entry name" value="TPR"/>
    <property type="match status" value="2"/>
</dbReference>
<keyword evidence="3" id="KW-0949">S-adenosyl-L-methionine</keyword>
<evidence type="ECO:0000313" key="7">
    <source>
        <dbReference type="Proteomes" id="UP001549920"/>
    </source>
</evidence>
<dbReference type="SUPFAM" id="SSF53335">
    <property type="entry name" value="S-adenosyl-L-methionine-dependent methyltransferases"/>
    <property type="match status" value="1"/>
</dbReference>
<keyword evidence="2" id="KW-0808">Transferase</keyword>